<evidence type="ECO:0000313" key="3">
    <source>
        <dbReference type="Proteomes" id="UP000324222"/>
    </source>
</evidence>
<sequence>MTEAGGVWLPRLRMGTRERKNGRE</sequence>
<keyword evidence="3" id="KW-1185">Reference proteome</keyword>
<dbReference type="AlphaFoldDB" id="A0A5B7JCY9"/>
<gene>
    <name evidence="2" type="ORF">E2C01_085208</name>
</gene>
<dbReference type="Proteomes" id="UP000324222">
    <property type="component" value="Unassembled WGS sequence"/>
</dbReference>
<name>A0A5B7JCY9_PORTR</name>
<protein>
    <submittedName>
        <fullName evidence="2">Uncharacterized protein</fullName>
    </submittedName>
</protein>
<feature type="region of interest" description="Disordered" evidence="1">
    <location>
        <begin position="1"/>
        <end position="24"/>
    </location>
</feature>
<organism evidence="2 3">
    <name type="scientific">Portunus trituberculatus</name>
    <name type="common">Swimming crab</name>
    <name type="synonym">Neptunus trituberculatus</name>
    <dbReference type="NCBI Taxonomy" id="210409"/>
    <lineage>
        <taxon>Eukaryota</taxon>
        <taxon>Metazoa</taxon>
        <taxon>Ecdysozoa</taxon>
        <taxon>Arthropoda</taxon>
        <taxon>Crustacea</taxon>
        <taxon>Multicrustacea</taxon>
        <taxon>Malacostraca</taxon>
        <taxon>Eumalacostraca</taxon>
        <taxon>Eucarida</taxon>
        <taxon>Decapoda</taxon>
        <taxon>Pleocyemata</taxon>
        <taxon>Brachyura</taxon>
        <taxon>Eubrachyura</taxon>
        <taxon>Portunoidea</taxon>
        <taxon>Portunidae</taxon>
        <taxon>Portuninae</taxon>
        <taxon>Portunus</taxon>
    </lineage>
</organism>
<dbReference type="EMBL" id="VSRR010083702">
    <property type="protein sequence ID" value="MPC90234.1"/>
    <property type="molecule type" value="Genomic_DNA"/>
</dbReference>
<comment type="caution">
    <text evidence="2">The sequence shown here is derived from an EMBL/GenBank/DDBJ whole genome shotgun (WGS) entry which is preliminary data.</text>
</comment>
<feature type="compositionally biased region" description="Basic and acidic residues" evidence="1">
    <location>
        <begin position="15"/>
        <end position="24"/>
    </location>
</feature>
<accession>A0A5B7JCY9</accession>
<proteinExistence type="predicted"/>
<evidence type="ECO:0000256" key="1">
    <source>
        <dbReference type="SAM" id="MobiDB-lite"/>
    </source>
</evidence>
<evidence type="ECO:0000313" key="2">
    <source>
        <dbReference type="EMBL" id="MPC90234.1"/>
    </source>
</evidence>
<reference evidence="2 3" key="1">
    <citation type="submission" date="2019-05" db="EMBL/GenBank/DDBJ databases">
        <title>Another draft genome of Portunus trituberculatus and its Hox gene families provides insights of decapod evolution.</title>
        <authorList>
            <person name="Jeong J.-H."/>
            <person name="Song I."/>
            <person name="Kim S."/>
            <person name="Choi T."/>
            <person name="Kim D."/>
            <person name="Ryu S."/>
            <person name="Kim W."/>
        </authorList>
    </citation>
    <scope>NUCLEOTIDE SEQUENCE [LARGE SCALE GENOMIC DNA]</scope>
    <source>
        <tissue evidence="2">Muscle</tissue>
    </source>
</reference>